<dbReference type="OrthoDB" id="3246908at2"/>
<dbReference type="AlphaFoldDB" id="A0A3G8ZTI5"/>
<protein>
    <submittedName>
        <fullName evidence="7">Flippase</fullName>
    </submittedName>
</protein>
<comment type="subcellular location">
    <subcellularLocation>
        <location evidence="1">Cell membrane</location>
        <topology evidence="1">Multi-pass membrane protein</topology>
    </subcellularLocation>
</comment>
<dbReference type="EMBL" id="CP034170">
    <property type="protein sequence ID" value="AZI57356.1"/>
    <property type="molecule type" value="Genomic_DNA"/>
</dbReference>
<accession>A0A3G8ZTI5</accession>
<evidence type="ECO:0000313" key="7">
    <source>
        <dbReference type="EMBL" id="AZI57356.1"/>
    </source>
</evidence>
<name>A0A3G8ZTI5_9ACTN</name>
<sequence length="511" mass="52565">MSKTVDAEDSQRGSESGSLARGGLASFGGAAISAVMGFALTFVLARGLGEAGSGVVLQATAIFAITVSIGKLGMDSAAIWLMPRLLVDARSEIRSAVNFLFAISAAAGILAGILISLVGPVVIGDSAVESRELGSSLVALGWAVPVAVLVLVALAAIRGLGKLLPYVAIGSIALPAARPIAVLLSLWFAGSALAAVWAWAAPLPFALVGALVLLGVQIRKLTAGTDRGRRKNWPSRERRSQILGFALPRTLSAGLEQSLLWLDLILVGALAGASAAGIYGGASRFIAAGLIVDTALRVVVSPQFSSLLHRGDIPGVQRLYGTAATWLVLFSTPIYIVLAIYAPTILGWLGPGFAAGSHVLVILSVGAVITFAAGNIHSVLLMSGRSGWAAFNKAIVLAVNVAGNLVLVPVMGIEGAALSWAASMMIDACMAAFEVHRFLGVNVDASAVAYGLLVPSMCVGIPAGVFRTFYGSHNWTLALSVALGGVLLAVWCRLDAHKLKLSDLRARPGRG</sequence>
<evidence type="ECO:0000313" key="8">
    <source>
        <dbReference type="Proteomes" id="UP000268084"/>
    </source>
</evidence>
<dbReference type="RefSeq" id="WP_124798041.1">
    <property type="nucleotide sequence ID" value="NZ_CP034170.1"/>
</dbReference>
<feature type="transmembrane region" description="Helical" evidence="6">
    <location>
        <begin position="137"/>
        <end position="157"/>
    </location>
</feature>
<dbReference type="GO" id="GO:0005886">
    <property type="term" value="C:plasma membrane"/>
    <property type="evidence" value="ECO:0007669"/>
    <property type="project" value="UniProtKB-SubCell"/>
</dbReference>
<dbReference type="InterPro" id="IPR050833">
    <property type="entry name" value="Poly_Biosynth_Transport"/>
</dbReference>
<gene>
    <name evidence="7" type="ORF">EH165_03460</name>
</gene>
<feature type="transmembrane region" description="Helical" evidence="6">
    <location>
        <begin position="51"/>
        <end position="74"/>
    </location>
</feature>
<dbReference type="KEGG" id="nak:EH165_03460"/>
<organism evidence="7 8">
    <name type="scientific">Nakamurella antarctica</name>
    <dbReference type="NCBI Taxonomy" id="1902245"/>
    <lineage>
        <taxon>Bacteria</taxon>
        <taxon>Bacillati</taxon>
        <taxon>Actinomycetota</taxon>
        <taxon>Actinomycetes</taxon>
        <taxon>Nakamurellales</taxon>
        <taxon>Nakamurellaceae</taxon>
        <taxon>Nakamurella</taxon>
    </lineage>
</organism>
<evidence type="ECO:0000256" key="5">
    <source>
        <dbReference type="ARBA" id="ARBA00023136"/>
    </source>
</evidence>
<feature type="transmembrane region" description="Helical" evidence="6">
    <location>
        <begin position="194"/>
        <end position="216"/>
    </location>
</feature>
<keyword evidence="5 6" id="KW-0472">Membrane</keyword>
<dbReference type="Proteomes" id="UP000268084">
    <property type="component" value="Chromosome"/>
</dbReference>
<keyword evidence="8" id="KW-1185">Reference proteome</keyword>
<evidence type="ECO:0000256" key="4">
    <source>
        <dbReference type="ARBA" id="ARBA00022989"/>
    </source>
</evidence>
<keyword evidence="4 6" id="KW-1133">Transmembrane helix</keyword>
<feature type="transmembrane region" description="Helical" evidence="6">
    <location>
        <begin position="475"/>
        <end position="494"/>
    </location>
</feature>
<evidence type="ECO:0000256" key="2">
    <source>
        <dbReference type="ARBA" id="ARBA00022475"/>
    </source>
</evidence>
<keyword evidence="3 6" id="KW-0812">Transmembrane</keyword>
<reference evidence="7 8" key="2">
    <citation type="submission" date="2018-12" db="EMBL/GenBank/DDBJ databases">
        <title>Nakamurella antarcticus sp. nov., isolated from Antarctica South Shetland Islands soil.</title>
        <authorList>
            <person name="Peng F."/>
        </authorList>
    </citation>
    <scope>NUCLEOTIDE SEQUENCE [LARGE SCALE GENOMIC DNA]</scope>
    <source>
        <strain evidence="7 8">S14-144</strain>
    </source>
</reference>
<dbReference type="PANTHER" id="PTHR30250">
    <property type="entry name" value="PST FAMILY PREDICTED COLANIC ACID TRANSPORTER"/>
    <property type="match status" value="1"/>
</dbReference>
<proteinExistence type="predicted"/>
<dbReference type="InterPro" id="IPR002797">
    <property type="entry name" value="Polysacc_synth"/>
</dbReference>
<reference evidence="7 8" key="1">
    <citation type="submission" date="2018-11" db="EMBL/GenBank/DDBJ databases">
        <authorList>
            <person name="Da X."/>
        </authorList>
    </citation>
    <scope>NUCLEOTIDE SEQUENCE [LARGE SCALE GENOMIC DNA]</scope>
    <source>
        <strain evidence="7 8">S14-144</strain>
    </source>
</reference>
<dbReference type="Pfam" id="PF01943">
    <property type="entry name" value="Polysacc_synt"/>
    <property type="match status" value="1"/>
</dbReference>
<evidence type="ECO:0000256" key="3">
    <source>
        <dbReference type="ARBA" id="ARBA00022692"/>
    </source>
</evidence>
<feature type="transmembrane region" description="Helical" evidence="6">
    <location>
        <begin position="417"/>
        <end position="435"/>
    </location>
</feature>
<keyword evidence="2" id="KW-1003">Cell membrane</keyword>
<feature type="transmembrane region" description="Helical" evidence="6">
    <location>
        <begin position="319"/>
        <end position="342"/>
    </location>
</feature>
<dbReference type="PANTHER" id="PTHR30250:SF11">
    <property type="entry name" value="O-ANTIGEN TRANSPORTER-RELATED"/>
    <property type="match status" value="1"/>
</dbReference>
<evidence type="ECO:0000256" key="1">
    <source>
        <dbReference type="ARBA" id="ARBA00004651"/>
    </source>
</evidence>
<feature type="transmembrane region" description="Helical" evidence="6">
    <location>
        <begin position="95"/>
        <end position="117"/>
    </location>
</feature>
<feature type="transmembrane region" description="Helical" evidence="6">
    <location>
        <begin position="24"/>
        <end position="45"/>
    </location>
</feature>
<feature type="transmembrane region" description="Helical" evidence="6">
    <location>
        <begin position="348"/>
        <end position="373"/>
    </location>
</feature>
<feature type="transmembrane region" description="Helical" evidence="6">
    <location>
        <begin position="164"/>
        <end position="188"/>
    </location>
</feature>
<feature type="transmembrane region" description="Helical" evidence="6">
    <location>
        <begin position="447"/>
        <end position="469"/>
    </location>
</feature>
<feature type="transmembrane region" description="Helical" evidence="6">
    <location>
        <begin position="394"/>
        <end position="411"/>
    </location>
</feature>
<evidence type="ECO:0000256" key="6">
    <source>
        <dbReference type="SAM" id="Phobius"/>
    </source>
</evidence>